<evidence type="ECO:0000313" key="3">
    <source>
        <dbReference type="Proteomes" id="UP000275078"/>
    </source>
</evidence>
<sequence length="258" mass="29540">MDDHNPTQIGRIRRFMDRIMDLLVTYFTVFHYIISAILICAEITKHTVFLKFRSTVPDMTGIVFYKTMTSAICLISKEVVIRAVGLGFPHGRKPIRILTIASITLLFVAAFRTAKDKRWADENPYSQAVILRLYNDTVSHAVDFSMKLVTEFVDALKKVIERRKKKKEKAGGDTSALMVHDQHVFIDSEVVGKDKAFARRVVFEMGGHPFFRWSSDVVDIYIGIGVNGVRYQEALRCNMQVQTLEWLRAEAARFGLEE</sequence>
<accession>A0A3N4IFT4</accession>
<gene>
    <name evidence="2" type="ORF">BJ508DRAFT_340285</name>
</gene>
<reference evidence="2 3" key="1">
    <citation type="journal article" date="2018" name="Nat. Ecol. Evol.">
        <title>Pezizomycetes genomes reveal the molecular basis of ectomycorrhizal truffle lifestyle.</title>
        <authorList>
            <person name="Murat C."/>
            <person name="Payen T."/>
            <person name="Noel B."/>
            <person name="Kuo A."/>
            <person name="Morin E."/>
            <person name="Chen J."/>
            <person name="Kohler A."/>
            <person name="Krizsan K."/>
            <person name="Balestrini R."/>
            <person name="Da Silva C."/>
            <person name="Montanini B."/>
            <person name="Hainaut M."/>
            <person name="Levati E."/>
            <person name="Barry K.W."/>
            <person name="Belfiori B."/>
            <person name="Cichocki N."/>
            <person name="Clum A."/>
            <person name="Dockter R.B."/>
            <person name="Fauchery L."/>
            <person name="Guy J."/>
            <person name="Iotti M."/>
            <person name="Le Tacon F."/>
            <person name="Lindquist E.A."/>
            <person name="Lipzen A."/>
            <person name="Malagnac F."/>
            <person name="Mello A."/>
            <person name="Molinier V."/>
            <person name="Miyauchi S."/>
            <person name="Poulain J."/>
            <person name="Riccioni C."/>
            <person name="Rubini A."/>
            <person name="Sitrit Y."/>
            <person name="Splivallo R."/>
            <person name="Traeger S."/>
            <person name="Wang M."/>
            <person name="Zifcakova L."/>
            <person name="Wipf D."/>
            <person name="Zambonelli A."/>
            <person name="Paolocci F."/>
            <person name="Nowrousian M."/>
            <person name="Ottonello S."/>
            <person name="Baldrian P."/>
            <person name="Spatafora J.W."/>
            <person name="Henrissat B."/>
            <person name="Nagy L.G."/>
            <person name="Aury J.M."/>
            <person name="Wincker P."/>
            <person name="Grigoriev I.V."/>
            <person name="Bonfante P."/>
            <person name="Martin F.M."/>
        </authorList>
    </citation>
    <scope>NUCLEOTIDE SEQUENCE [LARGE SCALE GENOMIC DNA]</scope>
    <source>
        <strain evidence="2 3">RN42</strain>
    </source>
</reference>
<dbReference type="AlphaFoldDB" id="A0A3N4IFT4"/>
<proteinExistence type="predicted"/>
<evidence type="ECO:0000256" key="1">
    <source>
        <dbReference type="SAM" id="Phobius"/>
    </source>
</evidence>
<keyword evidence="1" id="KW-0812">Transmembrane</keyword>
<dbReference type="Proteomes" id="UP000275078">
    <property type="component" value="Unassembled WGS sequence"/>
</dbReference>
<dbReference type="EMBL" id="ML119659">
    <property type="protein sequence ID" value="RPA84307.1"/>
    <property type="molecule type" value="Genomic_DNA"/>
</dbReference>
<keyword evidence="1" id="KW-0472">Membrane</keyword>
<keyword evidence="1" id="KW-1133">Transmembrane helix</keyword>
<organism evidence="2 3">
    <name type="scientific">Ascobolus immersus RN42</name>
    <dbReference type="NCBI Taxonomy" id="1160509"/>
    <lineage>
        <taxon>Eukaryota</taxon>
        <taxon>Fungi</taxon>
        <taxon>Dikarya</taxon>
        <taxon>Ascomycota</taxon>
        <taxon>Pezizomycotina</taxon>
        <taxon>Pezizomycetes</taxon>
        <taxon>Pezizales</taxon>
        <taxon>Ascobolaceae</taxon>
        <taxon>Ascobolus</taxon>
    </lineage>
</organism>
<evidence type="ECO:0000313" key="2">
    <source>
        <dbReference type="EMBL" id="RPA84307.1"/>
    </source>
</evidence>
<keyword evidence="3" id="KW-1185">Reference proteome</keyword>
<protein>
    <submittedName>
        <fullName evidence="2">Uncharacterized protein</fullName>
    </submittedName>
</protein>
<feature type="transmembrane region" description="Helical" evidence="1">
    <location>
        <begin position="21"/>
        <end position="44"/>
    </location>
</feature>
<name>A0A3N4IFT4_ASCIM</name>
<feature type="transmembrane region" description="Helical" evidence="1">
    <location>
        <begin position="95"/>
        <end position="114"/>
    </location>
</feature>